<keyword evidence="7" id="KW-0472">Membrane</keyword>
<organism evidence="10">
    <name type="scientific">Setaria italica</name>
    <name type="common">Foxtail millet</name>
    <name type="synonym">Panicum italicum</name>
    <dbReference type="NCBI Taxonomy" id="4555"/>
    <lineage>
        <taxon>Eukaryota</taxon>
        <taxon>Viridiplantae</taxon>
        <taxon>Streptophyta</taxon>
        <taxon>Embryophyta</taxon>
        <taxon>Tracheophyta</taxon>
        <taxon>Spermatophyta</taxon>
        <taxon>Magnoliopsida</taxon>
        <taxon>Liliopsida</taxon>
        <taxon>Poales</taxon>
        <taxon>Poaceae</taxon>
        <taxon>PACMAD clade</taxon>
        <taxon>Panicoideae</taxon>
        <taxon>Panicodae</taxon>
        <taxon>Paniceae</taxon>
        <taxon>Cenchrinae</taxon>
        <taxon>Setaria</taxon>
    </lineage>
</organism>
<evidence type="ECO:0000313" key="10">
    <source>
        <dbReference type="EMBL" id="RCV37252.1"/>
    </source>
</evidence>
<dbReference type="PANTHER" id="PTHR48063">
    <property type="entry name" value="LRR RECEPTOR-LIKE KINASE"/>
    <property type="match status" value="1"/>
</dbReference>
<protein>
    <recommendedName>
        <fullName evidence="9">Leucine-rich repeat-containing N-terminal plant-type domain-containing protein</fullName>
    </recommendedName>
</protein>
<evidence type="ECO:0000256" key="3">
    <source>
        <dbReference type="ARBA" id="ARBA00022692"/>
    </source>
</evidence>
<proteinExistence type="predicted"/>
<dbReference type="Pfam" id="PF00560">
    <property type="entry name" value="LRR_1"/>
    <property type="match status" value="1"/>
</dbReference>
<evidence type="ECO:0000256" key="8">
    <source>
        <dbReference type="ARBA" id="ARBA00023180"/>
    </source>
</evidence>
<evidence type="ECO:0000256" key="5">
    <source>
        <dbReference type="ARBA" id="ARBA00022737"/>
    </source>
</evidence>
<keyword evidence="5" id="KW-0677">Repeat</keyword>
<keyword evidence="8" id="KW-0325">Glycoprotein</keyword>
<dbReference type="InterPro" id="IPR046956">
    <property type="entry name" value="RLP23-like"/>
</dbReference>
<keyword evidence="6" id="KW-1133">Transmembrane helix</keyword>
<reference evidence="10" key="2">
    <citation type="submission" date="2015-07" db="EMBL/GenBank/DDBJ databases">
        <authorList>
            <person name="Noorani M."/>
        </authorList>
    </citation>
    <scope>NUCLEOTIDE SEQUENCE</scope>
    <source>
        <strain evidence="10">Yugu1</strain>
    </source>
</reference>
<keyword evidence="3" id="KW-0812">Transmembrane</keyword>
<dbReference type="SUPFAM" id="SSF52058">
    <property type="entry name" value="L domain-like"/>
    <property type="match status" value="1"/>
</dbReference>
<dbReference type="AlphaFoldDB" id="A0A368S498"/>
<evidence type="ECO:0000256" key="2">
    <source>
        <dbReference type="ARBA" id="ARBA00022614"/>
    </source>
</evidence>
<dbReference type="OrthoDB" id="686342at2759"/>
<comment type="subcellular location">
    <subcellularLocation>
        <location evidence="1">Membrane</location>
        <topology evidence="1">Single-pass type I membrane protein</topology>
    </subcellularLocation>
</comment>
<dbReference type="PANTHER" id="PTHR48063:SF40">
    <property type="entry name" value="LEUCINE-RICH REPEAT-CONTAINING N-TERMINAL PLANT-TYPE DOMAIN-CONTAINING PROTEIN"/>
    <property type="match status" value="1"/>
</dbReference>
<dbReference type="InterPro" id="IPR032675">
    <property type="entry name" value="LRR_dom_sf"/>
</dbReference>
<reference evidence="10" key="1">
    <citation type="journal article" date="2012" name="Nat. Biotechnol.">
        <title>Reference genome sequence of the model plant Setaria.</title>
        <authorList>
            <person name="Bennetzen J.L."/>
            <person name="Schmutz J."/>
            <person name="Wang H."/>
            <person name="Percifield R."/>
            <person name="Hawkins J."/>
            <person name="Pontaroli A.C."/>
            <person name="Estep M."/>
            <person name="Feng L."/>
            <person name="Vaughn J.N."/>
            <person name="Grimwood J."/>
            <person name="Jenkins J."/>
            <person name="Barry K."/>
            <person name="Lindquist E."/>
            <person name="Hellsten U."/>
            <person name="Deshpande S."/>
            <person name="Wang X."/>
            <person name="Wu X."/>
            <person name="Mitros T."/>
            <person name="Triplett J."/>
            <person name="Yang X."/>
            <person name="Ye C.Y."/>
            <person name="Mauro-Herrera M."/>
            <person name="Wang L."/>
            <person name="Li P."/>
            <person name="Sharma M."/>
            <person name="Sharma R."/>
            <person name="Ronald P.C."/>
            <person name="Panaud O."/>
            <person name="Kellogg E.A."/>
            <person name="Brutnell T.P."/>
            <person name="Doust A.N."/>
            <person name="Tuskan G.A."/>
            <person name="Rokhsar D."/>
            <person name="Devos K.M."/>
        </authorList>
    </citation>
    <scope>NUCLEOTIDE SEQUENCE [LARGE SCALE GENOMIC DNA]</scope>
    <source>
        <strain evidence="10">Yugu1</strain>
    </source>
</reference>
<evidence type="ECO:0000256" key="1">
    <source>
        <dbReference type="ARBA" id="ARBA00004479"/>
    </source>
</evidence>
<evidence type="ECO:0000256" key="6">
    <source>
        <dbReference type="ARBA" id="ARBA00022989"/>
    </source>
</evidence>
<evidence type="ECO:0000256" key="7">
    <source>
        <dbReference type="ARBA" id="ARBA00023136"/>
    </source>
</evidence>
<accession>A0A368S498</accession>
<evidence type="ECO:0000259" key="9">
    <source>
        <dbReference type="Pfam" id="PF08263"/>
    </source>
</evidence>
<dbReference type="GO" id="GO:0016020">
    <property type="term" value="C:membrane"/>
    <property type="evidence" value="ECO:0007669"/>
    <property type="project" value="UniProtKB-SubCell"/>
</dbReference>
<dbReference type="Gene3D" id="3.80.10.10">
    <property type="entry name" value="Ribonuclease Inhibitor"/>
    <property type="match status" value="1"/>
</dbReference>
<sequence length="252" mass="27795">MASNRTNHGQFSIGALSLVATMHRIGIAAMLVLSSCFLFLTTHAQQQPRPAASDNTASLPSCIPHERDALLSFKHGITSDPAGLLNSWRRDGGHDEQDCCRWRGVRCSNRTGHVHKLRLRGNYEEGMEGKISPSLLALDHLEHLDLSSNHLAGPTGRLPEFLGSLKSLKYLNLSYISFHGSLTRLSSIEYLNLKDVDLSTTVDWPHVMNMLPSLRVLRLSGCSLASANQSLPHLNLTNLEELDASQNSFNHP</sequence>
<evidence type="ECO:0000256" key="4">
    <source>
        <dbReference type="ARBA" id="ARBA00022729"/>
    </source>
</evidence>
<name>A0A368S498_SETIT</name>
<keyword evidence="4" id="KW-0732">Signal</keyword>
<gene>
    <name evidence="10" type="ORF">SETIT_8G048200v2</name>
</gene>
<dbReference type="InterPro" id="IPR001611">
    <property type="entry name" value="Leu-rich_rpt"/>
</dbReference>
<feature type="domain" description="Leucine-rich repeat-containing N-terminal plant-type" evidence="9">
    <location>
        <begin position="64"/>
        <end position="108"/>
    </location>
</feature>
<dbReference type="EMBL" id="CM003535">
    <property type="protein sequence ID" value="RCV37252.1"/>
    <property type="molecule type" value="Genomic_DNA"/>
</dbReference>
<keyword evidence="2" id="KW-0433">Leucine-rich repeat</keyword>
<dbReference type="InterPro" id="IPR013210">
    <property type="entry name" value="LRR_N_plant-typ"/>
</dbReference>
<dbReference type="Pfam" id="PF08263">
    <property type="entry name" value="LRRNT_2"/>
    <property type="match status" value="1"/>
</dbReference>